<reference evidence="2" key="1">
    <citation type="submission" date="2021-01" db="EMBL/GenBank/DDBJ databases">
        <title>Genomic Encyclopedia of Type Strains, Phase IV (KMG-IV): sequencing the most valuable type-strain genomes for metagenomic binning, comparative biology and taxonomic classification.</title>
        <authorList>
            <person name="Goeker M."/>
        </authorList>
    </citation>
    <scope>NUCLEOTIDE SEQUENCE</scope>
    <source>
        <strain evidence="2">DSM 23230</strain>
    </source>
</reference>
<comment type="caution">
    <text evidence="2">The sequence shown here is derived from an EMBL/GenBank/DDBJ whole genome shotgun (WGS) entry which is preliminary data.</text>
</comment>
<dbReference type="PANTHER" id="PTHR12526">
    <property type="entry name" value="GLYCOSYLTRANSFERASE"/>
    <property type="match status" value="1"/>
</dbReference>
<proteinExistence type="predicted"/>
<organism evidence="2 3">
    <name type="scientific">Halanaerobacter jeridensis</name>
    <dbReference type="NCBI Taxonomy" id="706427"/>
    <lineage>
        <taxon>Bacteria</taxon>
        <taxon>Bacillati</taxon>
        <taxon>Bacillota</taxon>
        <taxon>Clostridia</taxon>
        <taxon>Halanaerobiales</taxon>
        <taxon>Halobacteroidaceae</taxon>
        <taxon>Halanaerobacter</taxon>
    </lineage>
</organism>
<dbReference type="SUPFAM" id="SSF53756">
    <property type="entry name" value="UDP-Glycosyltransferase/glycogen phosphorylase"/>
    <property type="match status" value="1"/>
</dbReference>
<dbReference type="EMBL" id="JAFBDQ010000008">
    <property type="protein sequence ID" value="MBM7556945.1"/>
    <property type="molecule type" value="Genomic_DNA"/>
</dbReference>
<name>A0A938XSY7_9FIRM</name>
<protein>
    <submittedName>
        <fullName evidence="2">Glycosyltransferase involved in cell wall biosynthesis</fullName>
    </submittedName>
</protein>
<dbReference type="GO" id="GO:0016757">
    <property type="term" value="F:glycosyltransferase activity"/>
    <property type="evidence" value="ECO:0007669"/>
    <property type="project" value="InterPro"/>
</dbReference>
<dbReference type="RefSeq" id="WP_204701715.1">
    <property type="nucleotide sequence ID" value="NZ_JAFBDQ010000008.1"/>
</dbReference>
<dbReference type="AlphaFoldDB" id="A0A938XSY7"/>
<gene>
    <name evidence="2" type="ORF">JOC47_001799</name>
</gene>
<evidence type="ECO:0000259" key="1">
    <source>
        <dbReference type="Pfam" id="PF00534"/>
    </source>
</evidence>
<dbReference type="PANTHER" id="PTHR12526:SF595">
    <property type="entry name" value="BLL5217 PROTEIN"/>
    <property type="match status" value="1"/>
</dbReference>
<dbReference type="Pfam" id="PF00534">
    <property type="entry name" value="Glycos_transf_1"/>
    <property type="match status" value="1"/>
</dbReference>
<dbReference type="Gene3D" id="3.40.50.2000">
    <property type="entry name" value="Glycogen Phosphorylase B"/>
    <property type="match status" value="2"/>
</dbReference>
<evidence type="ECO:0000313" key="3">
    <source>
        <dbReference type="Proteomes" id="UP000774000"/>
    </source>
</evidence>
<keyword evidence="3" id="KW-1185">Reference proteome</keyword>
<feature type="domain" description="Glycosyl transferase family 1" evidence="1">
    <location>
        <begin position="150"/>
        <end position="281"/>
    </location>
</feature>
<accession>A0A938XSY7</accession>
<evidence type="ECO:0000313" key="2">
    <source>
        <dbReference type="EMBL" id="MBM7556945.1"/>
    </source>
</evidence>
<dbReference type="InterPro" id="IPR001296">
    <property type="entry name" value="Glyco_trans_1"/>
</dbReference>
<sequence length="313" mass="35581">MKVVLVCNGDIPPEKYGGTQRVVAWLAKGLLHFGHKVYIINDGKCSLEDNNLEIINVKEGINNLRKAGKEKEIFKYLPDDFDIVHFHFNPKEEPDFPYVVTFHWLGKARDSYDETILPNTIFASQKHAEVNGRKEFVYHGLDPDEFLYQKFKEGNYLFLSKVSYPAKNVKTAIKLAKDMKFELDIAGGWRLSLSRYLHYKGMVGGLKKKKLLCNSKALIFPTLCEEPFGLVTIEALVSGTPVITSQNGAMPEIVTEDVGFRCDSYEEYKAAVNNIDQIDADACRQRVLNNFTHVHMAEGYLKKYQNVIDTGTI</sequence>
<dbReference type="Proteomes" id="UP000774000">
    <property type="component" value="Unassembled WGS sequence"/>
</dbReference>